<keyword evidence="7" id="KW-0325">Glycoprotein</keyword>
<dbReference type="InterPro" id="IPR003112">
    <property type="entry name" value="Olfac-like_dom"/>
</dbReference>
<sequence length="455" mass="51012">MARLVSLAVLLLLCESSPRTSAHDCRAGAEHSVTGMMLKGHIYKTMSVSLGHECLKACYRDVTCQSFNYVLSQSTCEFSNRIKEAKPEDFVPDPNRYYFKRDRKRVPLGSIPELPAESCKEIKASEDGQAVSGKHWLNSIMKEESVLAYCDMDTEDVNECASNPCINGGTCVDGINGYTCTCPPNYRGIRCENDDEFCRLSTVSCTSTLKNVGNPVTHHNKSPTQGAWMKDPLGVMGNDTIFAMGSHYSNNQLEEFESLDKFKAGVTRKTYTLPFKWDGTGAVVYGNHLYYNRENSQFIIKYNLLTSNIDNNITLSGYSPRRITYMWGGYSGVDLAVDEQGLWVLWGNTGNGNRLSASKIEGDVVVNTYNLSTESMGSMGNAFMACGVIYCIDSYNAQPTTINFAYDTKTGNQWNPNIQFRNQYGYNSMVDYNPKEKLLYAWDNSRQLTYSLTWN</sequence>
<dbReference type="EMBL" id="LSMT01000464">
    <property type="protein sequence ID" value="PFX17575.1"/>
    <property type="molecule type" value="Genomic_DNA"/>
</dbReference>
<protein>
    <submittedName>
        <fullName evidence="13">Olfactomedin-like protein 2A</fullName>
    </submittedName>
</protein>
<dbReference type="PROSITE" id="PS00022">
    <property type="entry name" value="EGF_1"/>
    <property type="match status" value="1"/>
</dbReference>
<proteinExistence type="predicted"/>
<dbReference type="GO" id="GO:0005615">
    <property type="term" value="C:extracellular space"/>
    <property type="evidence" value="ECO:0007669"/>
    <property type="project" value="TreeGrafter"/>
</dbReference>
<comment type="subcellular location">
    <subcellularLocation>
        <location evidence="1">Secreted</location>
    </subcellularLocation>
</comment>
<dbReference type="SUPFAM" id="SSF57196">
    <property type="entry name" value="EGF/Laminin"/>
    <property type="match status" value="1"/>
</dbReference>
<dbReference type="GO" id="GO:0007165">
    <property type="term" value="P:signal transduction"/>
    <property type="evidence" value="ECO:0007669"/>
    <property type="project" value="TreeGrafter"/>
</dbReference>
<keyword evidence="4 9" id="KW-0732">Signal</keyword>
<dbReference type="PROSITE" id="PS50948">
    <property type="entry name" value="PAN"/>
    <property type="match status" value="1"/>
</dbReference>
<feature type="domain" description="EGF-like" evidence="10">
    <location>
        <begin position="156"/>
        <end position="192"/>
    </location>
</feature>
<evidence type="ECO:0000256" key="8">
    <source>
        <dbReference type="PROSITE-ProRule" id="PRU00076"/>
    </source>
</evidence>
<dbReference type="Pfam" id="PF00024">
    <property type="entry name" value="PAN_1"/>
    <property type="match status" value="1"/>
</dbReference>
<dbReference type="OrthoDB" id="6019550at2759"/>
<feature type="disulfide bond" evidence="8">
    <location>
        <begin position="182"/>
        <end position="191"/>
    </location>
</feature>
<evidence type="ECO:0000259" key="10">
    <source>
        <dbReference type="PROSITE" id="PS50026"/>
    </source>
</evidence>
<organism evidence="13 14">
    <name type="scientific">Stylophora pistillata</name>
    <name type="common">Smooth cauliflower coral</name>
    <dbReference type="NCBI Taxonomy" id="50429"/>
    <lineage>
        <taxon>Eukaryota</taxon>
        <taxon>Metazoa</taxon>
        <taxon>Cnidaria</taxon>
        <taxon>Anthozoa</taxon>
        <taxon>Hexacorallia</taxon>
        <taxon>Scleractinia</taxon>
        <taxon>Astrocoeniina</taxon>
        <taxon>Pocilloporidae</taxon>
        <taxon>Stylophora</taxon>
    </lineage>
</organism>
<dbReference type="Pfam" id="PF02191">
    <property type="entry name" value="OLF"/>
    <property type="match status" value="1"/>
</dbReference>
<dbReference type="AlphaFoldDB" id="A0A2B4RMT1"/>
<evidence type="ECO:0000256" key="2">
    <source>
        <dbReference type="ARBA" id="ARBA00022525"/>
    </source>
</evidence>
<dbReference type="Pfam" id="PF00008">
    <property type="entry name" value="EGF"/>
    <property type="match status" value="1"/>
</dbReference>
<dbReference type="SUPFAM" id="SSF57414">
    <property type="entry name" value="Hairpin loop containing domain-like"/>
    <property type="match status" value="1"/>
</dbReference>
<dbReference type="InterPro" id="IPR000152">
    <property type="entry name" value="EGF-type_Asp/Asn_hydroxyl_site"/>
</dbReference>
<evidence type="ECO:0000256" key="9">
    <source>
        <dbReference type="SAM" id="SignalP"/>
    </source>
</evidence>
<dbReference type="PRINTS" id="PR00010">
    <property type="entry name" value="EGFBLOOD"/>
</dbReference>
<keyword evidence="6 8" id="KW-1015">Disulfide bond</keyword>
<evidence type="ECO:0000259" key="11">
    <source>
        <dbReference type="PROSITE" id="PS50948"/>
    </source>
</evidence>
<accession>A0A2B4RMT1</accession>
<evidence type="ECO:0000256" key="6">
    <source>
        <dbReference type="ARBA" id="ARBA00023157"/>
    </source>
</evidence>
<dbReference type="Gene3D" id="3.50.4.10">
    <property type="entry name" value="Hepatocyte Growth Factor"/>
    <property type="match status" value="1"/>
</dbReference>
<dbReference type="InterPro" id="IPR000742">
    <property type="entry name" value="EGF"/>
</dbReference>
<evidence type="ECO:0000256" key="5">
    <source>
        <dbReference type="ARBA" id="ARBA00022737"/>
    </source>
</evidence>
<dbReference type="FunFam" id="2.10.25.10:FF:000004">
    <property type="entry name" value="Neurogenic locus notch 1"/>
    <property type="match status" value="1"/>
</dbReference>
<dbReference type="PROSITE" id="PS51132">
    <property type="entry name" value="OLF"/>
    <property type="match status" value="1"/>
</dbReference>
<evidence type="ECO:0000313" key="14">
    <source>
        <dbReference type="Proteomes" id="UP000225706"/>
    </source>
</evidence>
<dbReference type="PROSITE" id="PS50026">
    <property type="entry name" value="EGF_3"/>
    <property type="match status" value="1"/>
</dbReference>
<dbReference type="PANTHER" id="PTHR23192:SF87">
    <property type="entry name" value="AMASSIN-3"/>
    <property type="match status" value="1"/>
</dbReference>
<keyword evidence="14" id="KW-1185">Reference proteome</keyword>
<dbReference type="Gene3D" id="2.10.25.10">
    <property type="entry name" value="Laminin"/>
    <property type="match status" value="1"/>
</dbReference>
<feature type="chain" id="PRO_5012857784" evidence="9">
    <location>
        <begin position="23"/>
        <end position="455"/>
    </location>
</feature>
<evidence type="ECO:0000256" key="3">
    <source>
        <dbReference type="ARBA" id="ARBA00022536"/>
    </source>
</evidence>
<keyword evidence="3 8" id="KW-0245">EGF-like domain</keyword>
<dbReference type="Proteomes" id="UP000225706">
    <property type="component" value="Unassembled WGS sequence"/>
</dbReference>
<evidence type="ECO:0000256" key="1">
    <source>
        <dbReference type="ARBA" id="ARBA00004613"/>
    </source>
</evidence>
<comment type="caution">
    <text evidence="8">Lacks conserved residue(s) required for the propagation of feature annotation.</text>
</comment>
<dbReference type="InterPro" id="IPR001881">
    <property type="entry name" value="EGF-like_Ca-bd_dom"/>
</dbReference>
<evidence type="ECO:0000313" key="13">
    <source>
        <dbReference type="EMBL" id="PFX17575.1"/>
    </source>
</evidence>
<gene>
    <name evidence="13" type="primary">OLFML2A</name>
    <name evidence="13" type="ORF">AWC38_SpisGene18090</name>
</gene>
<name>A0A2B4RMT1_STYPI</name>
<dbReference type="InterPro" id="IPR050605">
    <property type="entry name" value="Olfactomedin-like_domain"/>
</dbReference>
<evidence type="ECO:0000259" key="12">
    <source>
        <dbReference type="PROSITE" id="PS51132"/>
    </source>
</evidence>
<dbReference type="SMART" id="SM00284">
    <property type="entry name" value="OLF"/>
    <property type="match status" value="1"/>
</dbReference>
<evidence type="ECO:0000256" key="7">
    <source>
        <dbReference type="ARBA" id="ARBA00023180"/>
    </source>
</evidence>
<keyword evidence="2" id="KW-0964">Secreted</keyword>
<keyword evidence="5" id="KW-0677">Repeat</keyword>
<dbReference type="PROSITE" id="PS00010">
    <property type="entry name" value="ASX_HYDROXYL"/>
    <property type="match status" value="1"/>
</dbReference>
<dbReference type="SMART" id="SM00179">
    <property type="entry name" value="EGF_CA"/>
    <property type="match status" value="1"/>
</dbReference>
<evidence type="ECO:0000256" key="4">
    <source>
        <dbReference type="ARBA" id="ARBA00022729"/>
    </source>
</evidence>
<dbReference type="InterPro" id="IPR018097">
    <property type="entry name" value="EGF_Ca-bd_CS"/>
</dbReference>
<reference evidence="14" key="1">
    <citation type="journal article" date="2017" name="bioRxiv">
        <title>Comparative analysis of the genomes of Stylophora pistillata and Acropora digitifera provides evidence for extensive differences between species of corals.</title>
        <authorList>
            <person name="Voolstra C.R."/>
            <person name="Li Y."/>
            <person name="Liew Y.J."/>
            <person name="Baumgarten S."/>
            <person name="Zoccola D."/>
            <person name="Flot J.-F."/>
            <person name="Tambutte S."/>
            <person name="Allemand D."/>
            <person name="Aranda M."/>
        </authorList>
    </citation>
    <scope>NUCLEOTIDE SEQUENCE [LARGE SCALE GENOMIC DNA]</scope>
</reference>
<comment type="caution">
    <text evidence="13">The sequence shown here is derived from an EMBL/GenBank/DDBJ whole genome shotgun (WGS) entry which is preliminary data.</text>
</comment>
<feature type="domain" description="Apple" evidence="11">
    <location>
        <begin position="25"/>
        <end position="103"/>
    </location>
</feature>
<dbReference type="GO" id="GO:0005509">
    <property type="term" value="F:calcium ion binding"/>
    <property type="evidence" value="ECO:0007669"/>
    <property type="project" value="InterPro"/>
</dbReference>
<dbReference type="SMART" id="SM00181">
    <property type="entry name" value="EGF"/>
    <property type="match status" value="1"/>
</dbReference>
<dbReference type="InterPro" id="IPR003609">
    <property type="entry name" value="Pan_app"/>
</dbReference>
<feature type="domain" description="Olfactomedin-like" evidence="12">
    <location>
        <begin position="204"/>
        <end position="455"/>
    </location>
</feature>
<dbReference type="CDD" id="cd00054">
    <property type="entry name" value="EGF_CA"/>
    <property type="match status" value="1"/>
</dbReference>
<dbReference type="PROSITE" id="PS01187">
    <property type="entry name" value="EGF_CA"/>
    <property type="match status" value="1"/>
</dbReference>
<dbReference type="PANTHER" id="PTHR23192">
    <property type="entry name" value="OLFACTOMEDIN-RELATED"/>
    <property type="match status" value="1"/>
</dbReference>
<feature type="signal peptide" evidence="9">
    <location>
        <begin position="1"/>
        <end position="22"/>
    </location>
</feature>